<proteinExistence type="predicted"/>
<feature type="region of interest" description="Disordered" evidence="1">
    <location>
        <begin position="1"/>
        <end position="65"/>
    </location>
</feature>
<dbReference type="EMBL" id="VSRR010007311">
    <property type="protein sequence ID" value="MPC46649.1"/>
    <property type="molecule type" value="Genomic_DNA"/>
</dbReference>
<gene>
    <name evidence="2" type="ORF">E2C01_040372</name>
</gene>
<organism evidence="2 3">
    <name type="scientific">Portunus trituberculatus</name>
    <name type="common">Swimming crab</name>
    <name type="synonym">Neptunus trituberculatus</name>
    <dbReference type="NCBI Taxonomy" id="210409"/>
    <lineage>
        <taxon>Eukaryota</taxon>
        <taxon>Metazoa</taxon>
        <taxon>Ecdysozoa</taxon>
        <taxon>Arthropoda</taxon>
        <taxon>Crustacea</taxon>
        <taxon>Multicrustacea</taxon>
        <taxon>Malacostraca</taxon>
        <taxon>Eumalacostraca</taxon>
        <taxon>Eucarida</taxon>
        <taxon>Decapoda</taxon>
        <taxon>Pleocyemata</taxon>
        <taxon>Brachyura</taxon>
        <taxon>Eubrachyura</taxon>
        <taxon>Portunoidea</taxon>
        <taxon>Portunidae</taxon>
        <taxon>Portuninae</taxon>
        <taxon>Portunus</taxon>
    </lineage>
</organism>
<keyword evidence="3" id="KW-1185">Reference proteome</keyword>
<feature type="compositionally biased region" description="Basic and acidic residues" evidence="1">
    <location>
        <begin position="24"/>
        <end position="43"/>
    </location>
</feature>
<sequence length="65" mass="7445">MLSVPKKMKKGRERMTTSRLTPTTEDRPLYLIDSGRRLSDQTGHKSSSLPRKASLLEETQESFHV</sequence>
<feature type="compositionally biased region" description="Basic residues" evidence="1">
    <location>
        <begin position="1"/>
        <end position="12"/>
    </location>
</feature>
<dbReference type="AlphaFoldDB" id="A0A5B7FN55"/>
<protein>
    <submittedName>
        <fullName evidence="2">Uncharacterized protein</fullName>
    </submittedName>
</protein>
<dbReference type="Proteomes" id="UP000324222">
    <property type="component" value="Unassembled WGS sequence"/>
</dbReference>
<evidence type="ECO:0000313" key="3">
    <source>
        <dbReference type="Proteomes" id="UP000324222"/>
    </source>
</evidence>
<evidence type="ECO:0000313" key="2">
    <source>
        <dbReference type="EMBL" id="MPC46649.1"/>
    </source>
</evidence>
<accession>A0A5B7FN55</accession>
<name>A0A5B7FN55_PORTR</name>
<reference evidence="2 3" key="1">
    <citation type="submission" date="2019-05" db="EMBL/GenBank/DDBJ databases">
        <title>Another draft genome of Portunus trituberculatus and its Hox gene families provides insights of decapod evolution.</title>
        <authorList>
            <person name="Jeong J.-H."/>
            <person name="Song I."/>
            <person name="Kim S."/>
            <person name="Choi T."/>
            <person name="Kim D."/>
            <person name="Ryu S."/>
            <person name="Kim W."/>
        </authorList>
    </citation>
    <scope>NUCLEOTIDE SEQUENCE [LARGE SCALE GENOMIC DNA]</scope>
    <source>
        <tissue evidence="2">Muscle</tissue>
    </source>
</reference>
<evidence type="ECO:0000256" key="1">
    <source>
        <dbReference type="SAM" id="MobiDB-lite"/>
    </source>
</evidence>
<comment type="caution">
    <text evidence="2">The sequence shown here is derived from an EMBL/GenBank/DDBJ whole genome shotgun (WGS) entry which is preliminary data.</text>
</comment>